<evidence type="ECO:0000256" key="1">
    <source>
        <dbReference type="ARBA" id="ARBA00022490"/>
    </source>
</evidence>
<dbReference type="InterPro" id="IPR036130">
    <property type="entry name" value="Pyridoxine-5'_phos_synth"/>
</dbReference>
<dbReference type="AlphaFoldDB" id="A0A7V1PUP9"/>
<protein>
    <recommendedName>
        <fullName evidence="5">Pyridoxine 5'-phosphate synthase</fullName>
    </recommendedName>
</protein>
<dbReference type="Gene3D" id="3.20.20.70">
    <property type="entry name" value="Aldolase class I"/>
    <property type="match status" value="1"/>
</dbReference>
<accession>A0A7V1PUP9</accession>
<dbReference type="PANTHER" id="PTHR30456:SF0">
    <property type="entry name" value="PYRIDOXINE 5'-PHOSPHATE SYNTHASE"/>
    <property type="match status" value="1"/>
</dbReference>
<keyword evidence="3" id="KW-0664">Pyridoxine biosynthesis</keyword>
<dbReference type="Pfam" id="PF03740">
    <property type="entry name" value="PdxJ"/>
    <property type="match status" value="1"/>
</dbReference>
<dbReference type="GO" id="GO:0005829">
    <property type="term" value="C:cytosol"/>
    <property type="evidence" value="ECO:0007669"/>
    <property type="project" value="TreeGrafter"/>
</dbReference>
<sequence length="236" mass="25782">MQRIAFDVDPIALIRNTMGTSEPDPVNATIMAEIGGAESIVCYYRDDEKTVTQRDLRLLKELVKTHLNVRVNLTEERIRQLIALKVDMVTFVAPGEVNTLKPSPLSIDSYGSALQNYVAELRSNNILSSVLIRPELAEIKGAGKLEFDYIELDASALGEADDMAAEVDLLENLSGLMLAAGKLGLGINISGAIGYDNLRDIAELSYIEDIIVAEPVVNKALFIGIEHAIRDLNSLL</sequence>
<proteinExistence type="predicted"/>
<evidence type="ECO:0008006" key="5">
    <source>
        <dbReference type="Google" id="ProtNLM"/>
    </source>
</evidence>
<dbReference type="GO" id="GO:0008615">
    <property type="term" value="P:pyridoxine biosynthetic process"/>
    <property type="evidence" value="ECO:0007669"/>
    <property type="project" value="UniProtKB-KW"/>
</dbReference>
<dbReference type="Proteomes" id="UP000886005">
    <property type="component" value="Unassembled WGS sequence"/>
</dbReference>
<dbReference type="SUPFAM" id="SSF63892">
    <property type="entry name" value="Pyridoxine 5'-phosphate synthase"/>
    <property type="match status" value="1"/>
</dbReference>
<dbReference type="InterPro" id="IPR013785">
    <property type="entry name" value="Aldolase_TIM"/>
</dbReference>
<dbReference type="InterPro" id="IPR004569">
    <property type="entry name" value="PyrdxlP_synth_PdxJ"/>
</dbReference>
<dbReference type="PANTHER" id="PTHR30456">
    <property type="entry name" value="PYRIDOXINE 5'-PHOSPHATE SYNTHASE"/>
    <property type="match status" value="1"/>
</dbReference>
<organism evidence="4">
    <name type="scientific">Caldithrix abyssi</name>
    <dbReference type="NCBI Taxonomy" id="187145"/>
    <lineage>
        <taxon>Bacteria</taxon>
        <taxon>Pseudomonadati</taxon>
        <taxon>Calditrichota</taxon>
        <taxon>Calditrichia</taxon>
        <taxon>Calditrichales</taxon>
        <taxon>Calditrichaceae</taxon>
        <taxon>Caldithrix</taxon>
    </lineage>
</organism>
<dbReference type="GO" id="GO:0033856">
    <property type="term" value="F:pyridoxine 5'-phosphate synthase activity"/>
    <property type="evidence" value="ECO:0007669"/>
    <property type="project" value="InterPro"/>
</dbReference>
<keyword evidence="2" id="KW-0808">Transferase</keyword>
<evidence type="ECO:0000313" key="4">
    <source>
        <dbReference type="EMBL" id="HED10993.1"/>
    </source>
</evidence>
<dbReference type="EMBL" id="DRLD01000273">
    <property type="protein sequence ID" value="HED10993.1"/>
    <property type="molecule type" value="Genomic_DNA"/>
</dbReference>
<reference evidence="4" key="1">
    <citation type="journal article" date="2020" name="mSystems">
        <title>Genome- and Community-Level Interaction Insights into Carbon Utilization and Element Cycling Functions of Hydrothermarchaeota in Hydrothermal Sediment.</title>
        <authorList>
            <person name="Zhou Z."/>
            <person name="Liu Y."/>
            <person name="Xu W."/>
            <person name="Pan J."/>
            <person name="Luo Z.H."/>
            <person name="Li M."/>
        </authorList>
    </citation>
    <scope>NUCLEOTIDE SEQUENCE [LARGE SCALE GENOMIC DNA]</scope>
    <source>
        <strain evidence="4">HyVt-456</strain>
    </source>
</reference>
<name>A0A7V1PUP9_CALAY</name>
<evidence type="ECO:0000256" key="2">
    <source>
        <dbReference type="ARBA" id="ARBA00022679"/>
    </source>
</evidence>
<evidence type="ECO:0000256" key="3">
    <source>
        <dbReference type="ARBA" id="ARBA00023096"/>
    </source>
</evidence>
<keyword evidence="1" id="KW-0963">Cytoplasm</keyword>
<gene>
    <name evidence="4" type="ORF">ENJ10_09915</name>
</gene>
<comment type="caution">
    <text evidence="4">The sequence shown here is derived from an EMBL/GenBank/DDBJ whole genome shotgun (WGS) entry which is preliminary data.</text>
</comment>